<dbReference type="SUPFAM" id="SSF52833">
    <property type="entry name" value="Thioredoxin-like"/>
    <property type="match status" value="1"/>
</dbReference>
<dbReference type="PANTHER" id="PTHR45663:SF11">
    <property type="entry name" value="GEO12009P1"/>
    <property type="match status" value="1"/>
</dbReference>
<dbReference type="CDD" id="cd02947">
    <property type="entry name" value="TRX_family"/>
    <property type="match status" value="1"/>
</dbReference>
<name>A0ABT1AAJ4_9PSEU</name>
<protein>
    <submittedName>
        <fullName evidence="4">Conjugal transfer protein TraF</fullName>
    </submittedName>
</protein>
<evidence type="ECO:0000313" key="4">
    <source>
        <dbReference type="EMBL" id="MCO1659958.1"/>
    </source>
</evidence>
<dbReference type="PANTHER" id="PTHR45663">
    <property type="entry name" value="GEO12009P1"/>
    <property type="match status" value="1"/>
</dbReference>
<dbReference type="Proteomes" id="UP001165283">
    <property type="component" value="Unassembled WGS sequence"/>
</dbReference>
<keyword evidence="5" id="KW-1185">Reference proteome</keyword>
<evidence type="ECO:0000313" key="5">
    <source>
        <dbReference type="Proteomes" id="UP001165283"/>
    </source>
</evidence>
<dbReference type="RefSeq" id="WP_252445109.1">
    <property type="nucleotide sequence ID" value="NZ_JAGSOV010000073.1"/>
</dbReference>
<comment type="caution">
    <text evidence="4">The sequence shown here is derived from an EMBL/GenBank/DDBJ whole genome shotgun (WGS) entry which is preliminary data.</text>
</comment>
<dbReference type="InterPro" id="IPR013766">
    <property type="entry name" value="Thioredoxin_domain"/>
</dbReference>
<dbReference type="InterPro" id="IPR036249">
    <property type="entry name" value="Thioredoxin-like_sf"/>
</dbReference>
<accession>A0ABT1AAJ4</accession>
<comment type="similarity">
    <text evidence="1">Belongs to the thioredoxin family.</text>
</comment>
<proteinExistence type="inferred from homology"/>
<dbReference type="PROSITE" id="PS51352">
    <property type="entry name" value="THIOREDOXIN_2"/>
    <property type="match status" value="1"/>
</dbReference>
<dbReference type="Gene3D" id="3.40.30.10">
    <property type="entry name" value="Glutaredoxin"/>
    <property type="match status" value="1"/>
</dbReference>
<reference evidence="4" key="1">
    <citation type="submission" date="2021-04" db="EMBL/GenBank/DDBJ databases">
        <title>Pseudonocardia sp. nov., isolated from sandy soil of mangrove forest.</title>
        <authorList>
            <person name="Zan Z."/>
            <person name="Huang R."/>
            <person name="Liu W."/>
        </authorList>
    </citation>
    <scope>NUCLEOTIDE SEQUENCE</scope>
    <source>
        <strain evidence="4">S2-4</strain>
    </source>
</reference>
<evidence type="ECO:0000256" key="1">
    <source>
        <dbReference type="ARBA" id="ARBA00008987"/>
    </source>
</evidence>
<gene>
    <name evidence="4" type="primary">traF</name>
    <name evidence="4" type="ORF">KDL28_33345</name>
</gene>
<evidence type="ECO:0000256" key="2">
    <source>
        <dbReference type="ARBA" id="ARBA00023284"/>
    </source>
</evidence>
<dbReference type="Pfam" id="PF00085">
    <property type="entry name" value="Thioredoxin"/>
    <property type="match status" value="1"/>
</dbReference>
<organism evidence="4 5">
    <name type="scientific">Pseudonocardia humida</name>
    <dbReference type="NCBI Taxonomy" id="2800819"/>
    <lineage>
        <taxon>Bacteria</taxon>
        <taxon>Bacillati</taxon>
        <taxon>Actinomycetota</taxon>
        <taxon>Actinomycetes</taxon>
        <taxon>Pseudonocardiales</taxon>
        <taxon>Pseudonocardiaceae</taxon>
        <taxon>Pseudonocardia</taxon>
    </lineage>
</organism>
<sequence length="223" mass="24142">MAVEVTEETVDQKVGASPVPVVLEFFASWCGDCRRVAPVLDKLAEEFAATVKFVEVNADESPGLVERFGVSSTPTLFVLDRGQQVASMVGAQPEPMLRGLFEAAANRIEGGRSELAWVPADACTLPTADRPTRLAEFEGLFASLRGLRREEPGWLRLRLDDGEGIEEQARALTAREAGCCSFFDFAVQRQADEVVVDVRVPASRVVVLDGLTAQAEAAYAARV</sequence>
<evidence type="ECO:0000259" key="3">
    <source>
        <dbReference type="PROSITE" id="PS51352"/>
    </source>
</evidence>
<feature type="domain" description="Thioredoxin" evidence="3">
    <location>
        <begin position="1"/>
        <end position="106"/>
    </location>
</feature>
<keyword evidence="2" id="KW-0676">Redox-active center</keyword>
<dbReference type="EMBL" id="JAGSOV010000073">
    <property type="protein sequence ID" value="MCO1659958.1"/>
    <property type="molecule type" value="Genomic_DNA"/>
</dbReference>